<evidence type="ECO:0000259" key="2">
    <source>
        <dbReference type="Pfam" id="PF14389"/>
    </source>
</evidence>
<dbReference type="EnsemblPlants" id="Pp3c1_3990V3.3">
    <property type="protein sequence ID" value="Pp3c1_3990V3.3"/>
    <property type="gene ID" value="Pp3c1_3990"/>
</dbReference>
<reference evidence="4" key="3">
    <citation type="submission" date="2020-12" db="UniProtKB">
        <authorList>
            <consortium name="EnsemblPlants"/>
        </authorList>
    </citation>
    <scope>IDENTIFICATION</scope>
</reference>
<feature type="domain" description="Ternary complex factor MIP1 leucine-zipper" evidence="2">
    <location>
        <begin position="41"/>
        <end position="121"/>
    </location>
</feature>
<dbReference type="PaxDb" id="3218-PP1S45_59V6.1"/>
<dbReference type="RefSeq" id="XP_024388009.1">
    <property type="nucleotide sequence ID" value="XM_024532241.2"/>
</dbReference>
<gene>
    <name evidence="4" type="primary">LOC112288213</name>
    <name evidence="3" type="ORF">PHYPA_000168</name>
</gene>
<evidence type="ECO:0000256" key="1">
    <source>
        <dbReference type="SAM" id="MobiDB-lite"/>
    </source>
</evidence>
<dbReference type="RefSeq" id="XP_024387958.1">
    <property type="nucleotide sequence ID" value="XM_024532190.2"/>
</dbReference>
<feature type="compositionally biased region" description="Polar residues" evidence="1">
    <location>
        <begin position="573"/>
        <end position="585"/>
    </location>
</feature>
<feature type="region of interest" description="Disordered" evidence="1">
    <location>
        <begin position="317"/>
        <end position="423"/>
    </location>
</feature>
<evidence type="ECO:0000313" key="3">
    <source>
        <dbReference type="EMBL" id="PNR61745.1"/>
    </source>
</evidence>
<feature type="compositionally biased region" description="Basic and acidic residues" evidence="1">
    <location>
        <begin position="587"/>
        <end position="597"/>
    </location>
</feature>
<protein>
    <recommendedName>
        <fullName evidence="2">Ternary complex factor MIP1 leucine-zipper domain-containing protein</fullName>
    </recommendedName>
</protein>
<reference evidence="3 5" key="2">
    <citation type="journal article" date="2018" name="Plant J.">
        <title>The Physcomitrella patens chromosome-scale assembly reveals moss genome structure and evolution.</title>
        <authorList>
            <person name="Lang D."/>
            <person name="Ullrich K.K."/>
            <person name="Murat F."/>
            <person name="Fuchs J."/>
            <person name="Jenkins J."/>
            <person name="Haas F.B."/>
            <person name="Piednoel M."/>
            <person name="Gundlach H."/>
            <person name="Van Bel M."/>
            <person name="Meyberg R."/>
            <person name="Vives C."/>
            <person name="Morata J."/>
            <person name="Symeonidi A."/>
            <person name="Hiss M."/>
            <person name="Muchero W."/>
            <person name="Kamisugi Y."/>
            <person name="Saleh O."/>
            <person name="Blanc G."/>
            <person name="Decker E.L."/>
            <person name="van Gessel N."/>
            <person name="Grimwood J."/>
            <person name="Hayes R.D."/>
            <person name="Graham S.W."/>
            <person name="Gunter L.E."/>
            <person name="McDaniel S.F."/>
            <person name="Hoernstein S.N.W."/>
            <person name="Larsson A."/>
            <person name="Li F.W."/>
            <person name="Perroud P.F."/>
            <person name="Phillips J."/>
            <person name="Ranjan P."/>
            <person name="Rokshar D.S."/>
            <person name="Rothfels C.J."/>
            <person name="Schneider L."/>
            <person name="Shu S."/>
            <person name="Stevenson D.W."/>
            <person name="Thummler F."/>
            <person name="Tillich M."/>
            <person name="Villarreal Aguilar J.C."/>
            <person name="Widiez T."/>
            <person name="Wong G.K."/>
            <person name="Wymore A."/>
            <person name="Zhang Y."/>
            <person name="Zimmer A.D."/>
            <person name="Quatrano R.S."/>
            <person name="Mayer K.F.X."/>
            <person name="Goodstein D."/>
            <person name="Casacuberta J.M."/>
            <person name="Vandepoele K."/>
            <person name="Reski R."/>
            <person name="Cuming A.C."/>
            <person name="Tuskan G.A."/>
            <person name="Maumus F."/>
            <person name="Salse J."/>
            <person name="Schmutz J."/>
            <person name="Rensing S.A."/>
        </authorList>
    </citation>
    <scope>NUCLEOTIDE SEQUENCE [LARGE SCALE GENOMIC DNA]</scope>
    <source>
        <strain evidence="4 5">cv. Gransden 2004</strain>
    </source>
</reference>
<evidence type="ECO:0000313" key="4">
    <source>
        <dbReference type="EnsemblPlants" id="Pp3c1_3990V3.1"/>
    </source>
</evidence>
<dbReference type="EnsemblPlants" id="Pp3c1_3990V3.2">
    <property type="protein sequence ID" value="Pp3c1_3990V3.2"/>
    <property type="gene ID" value="Pp3c1_3990"/>
</dbReference>
<dbReference type="EnsemblPlants" id="Pp3c1_3990V3.4">
    <property type="protein sequence ID" value="Pp3c1_3990V3.4"/>
    <property type="gene ID" value="Pp3c1_3990"/>
</dbReference>
<dbReference type="RefSeq" id="XP_024387994.1">
    <property type="nucleotide sequence ID" value="XM_024532226.2"/>
</dbReference>
<dbReference type="AlphaFoldDB" id="A0A2K1L6S8"/>
<dbReference type="OrthoDB" id="418495at2759"/>
<dbReference type="PANTHER" id="PTHR46248">
    <property type="entry name" value="EXPRESSED PROTEIN"/>
    <property type="match status" value="1"/>
</dbReference>
<dbReference type="Proteomes" id="UP000006727">
    <property type="component" value="Chromosome 1"/>
</dbReference>
<dbReference type="Gramene" id="Pp3c1_3990V3.3">
    <property type="protein sequence ID" value="Pp3c1_3990V3.3"/>
    <property type="gene ID" value="Pp3c1_3990"/>
</dbReference>
<evidence type="ECO:0000313" key="5">
    <source>
        <dbReference type="Proteomes" id="UP000006727"/>
    </source>
</evidence>
<dbReference type="EMBL" id="ABEU02000001">
    <property type="protein sequence ID" value="PNR61745.1"/>
    <property type="molecule type" value="Genomic_DNA"/>
</dbReference>
<sequence>MQEIECTTPLVSLSPTTALENSQGQHYDVEVNPNEKLPEIQDQRLALEQEVANLKKKLTHEIKLREALKSGLQRSPGFLPKIPGYVPAETRELLFEVAVLEEEINFLEKHAVYLRQEIHDEDKSELFGSFRLGGEEETVSVSEKSAVLEMETPESGVSVQPLVHISEPVTPTIPVTPSLTPFLTPEWRPSVPSSPTRVHDRNIPLPVPSTFVSPLSMDSSHRNESESVLPQVLNRKRVIRRGSSSSESLPADLTEHYSAIRMPLRKKATHKKTLSLPHDARKADIECSDASFAKSSLMKKEVGRGDVFERLSALKNGGQRRASVIPSPVNSDKPENFAVKKPAHLKGVQSRYLSHRSPPTTLSNENVKTCTKRPTRAKEDRGRSPRLASPQLETKAPSCFGRSSSNRDIQIESSPTSTPSPIFEDKAISSIKRIVSSMSPTGSPQLKFQNGVNSPFTPTSDIGNEDRLVTPFKLPPTGERENLKVLTLSDERRRTHDLVIAKSLPSIKLNKASNQIHSPFRGSVQHRLSGTNNFAENAKLYAQVKVSSTPTSQAYKIKPIQVQKSMPKGVDSVHSTPKSEYTCSTKPRPDRDNDYKDDKVDMACAPISDASWLSEDLAKLLGTVCSKIRRHSPSPDAKVVAKPPVSVLGSSRRTDSFGRSQSFDIRSHEGLQLLEEFCSDDISLSDSHGVHKHRTTNLGPHRHYYKALKLPLEQNLKA</sequence>
<accession>A0A2K1L6S8</accession>
<dbReference type="EnsemblPlants" id="Pp3c1_3990V3.5">
    <property type="protein sequence ID" value="Pp3c1_3990V3.5"/>
    <property type="gene ID" value="Pp3c1_3990"/>
</dbReference>
<feature type="compositionally biased region" description="Polar residues" evidence="1">
    <location>
        <begin position="401"/>
        <end position="412"/>
    </location>
</feature>
<keyword evidence="5" id="KW-1185">Reference proteome</keyword>
<dbReference type="RefSeq" id="XP_024387967.1">
    <property type="nucleotide sequence ID" value="XM_024532199.2"/>
</dbReference>
<dbReference type="EnsemblPlants" id="Pp3c1_3990V3.6">
    <property type="protein sequence ID" value="Pp3c1_3990V3.6"/>
    <property type="gene ID" value="Pp3c1_3990"/>
</dbReference>
<dbReference type="EnsemblPlants" id="Pp3c1_3990V3.1">
    <property type="protein sequence ID" value="Pp3c1_3990V3.1"/>
    <property type="gene ID" value="Pp3c1_3990"/>
</dbReference>
<dbReference type="KEGG" id="ppp:112288213"/>
<dbReference type="GeneID" id="112288213"/>
<dbReference type="Pfam" id="PF14389">
    <property type="entry name" value="Lzipper-MIP1"/>
    <property type="match status" value="1"/>
</dbReference>
<feature type="region of interest" description="Disordered" evidence="1">
    <location>
        <begin position="566"/>
        <end position="597"/>
    </location>
</feature>
<dbReference type="RefSeq" id="XP_024388043.1">
    <property type="nucleotide sequence ID" value="XM_024532275.2"/>
</dbReference>
<dbReference type="RefSeq" id="XP_024388027.1">
    <property type="nucleotide sequence ID" value="XM_024532259.2"/>
</dbReference>
<dbReference type="InterPro" id="IPR025757">
    <property type="entry name" value="MIP1_Leuzipper"/>
</dbReference>
<dbReference type="RefSeq" id="XP_024388000.1">
    <property type="nucleotide sequence ID" value="XM_024532232.2"/>
</dbReference>
<dbReference type="Gramene" id="Pp3c1_3990V3.4">
    <property type="protein sequence ID" value="Pp3c1_3990V3.4"/>
    <property type="gene ID" value="Pp3c1_3990"/>
</dbReference>
<organism evidence="3">
    <name type="scientific">Physcomitrium patens</name>
    <name type="common">Spreading-leaved earth moss</name>
    <name type="synonym">Physcomitrella patens</name>
    <dbReference type="NCBI Taxonomy" id="3218"/>
    <lineage>
        <taxon>Eukaryota</taxon>
        <taxon>Viridiplantae</taxon>
        <taxon>Streptophyta</taxon>
        <taxon>Embryophyta</taxon>
        <taxon>Bryophyta</taxon>
        <taxon>Bryophytina</taxon>
        <taxon>Bryopsida</taxon>
        <taxon>Funariidae</taxon>
        <taxon>Funariales</taxon>
        <taxon>Funariaceae</taxon>
        <taxon>Physcomitrium</taxon>
    </lineage>
</organism>
<dbReference type="Gramene" id="Pp3c1_3990V3.2">
    <property type="protein sequence ID" value="Pp3c1_3990V3.2"/>
    <property type="gene ID" value="Pp3c1_3990"/>
</dbReference>
<dbReference type="Gramene" id="Pp3c1_3990V3.5">
    <property type="protein sequence ID" value="Pp3c1_3990V3.5"/>
    <property type="gene ID" value="Pp3c1_3990"/>
</dbReference>
<dbReference type="PANTHER" id="PTHR46248:SF4">
    <property type="entry name" value="OS01G0147800 PROTEIN"/>
    <property type="match status" value="1"/>
</dbReference>
<dbReference type="RefSeq" id="XP_024387984.1">
    <property type="nucleotide sequence ID" value="XM_024532216.2"/>
</dbReference>
<name>A0A2K1L6S8_PHYPA</name>
<feature type="compositionally biased region" description="Polar residues" evidence="1">
    <location>
        <begin position="357"/>
        <end position="369"/>
    </location>
</feature>
<proteinExistence type="predicted"/>
<dbReference type="Gramene" id="Pp3c1_3990V3.6">
    <property type="protein sequence ID" value="Pp3c1_3990V3.6"/>
    <property type="gene ID" value="Pp3c1_3990"/>
</dbReference>
<dbReference type="RefSeq" id="XP_024388034.1">
    <property type="nucleotide sequence ID" value="XM_024532266.2"/>
</dbReference>
<dbReference type="RefSeq" id="XP_024387976.1">
    <property type="nucleotide sequence ID" value="XM_024532208.2"/>
</dbReference>
<dbReference type="Gramene" id="Pp3c1_3990V3.1">
    <property type="protein sequence ID" value="Pp3c1_3990V3.1"/>
    <property type="gene ID" value="Pp3c1_3990"/>
</dbReference>
<reference evidence="3 5" key="1">
    <citation type="journal article" date="2008" name="Science">
        <title>The Physcomitrella genome reveals evolutionary insights into the conquest of land by plants.</title>
        <authorList>
            <person name="Rensing S."/>
            <person name="Lang D."/>
            <person name="Zimmer A."/>
            <person name="Terry A."/>
            <person name="Salamov A."/>
            <person name="Shapiro H."/>
            <person name="Nishiyama T."/>
            <person name="Perroud P.-F."/>
            <person name="Lindquist E."/>
            <person name="Kamisugi Y."/>
            <person name="Tanahashi T."/>
            <person name="Sakakibara K."/>
            <person name="Fujita T."/>
            <person name="Oishi K."/>
            <person name="Shin-I T."/>
            <person name="Kuroki Y."/>
            <person name="Toyoda A."/>
            <person name="Suzuki Y."/>
            <person name="Hashimoto A."/>
            <person name="Yamaguchi K."/>
            <person name="Sugano A."/>
            <person name="Kohara Y."/>
            <person name="Fujiyama A."/>
            <person name="Anterola A."/>
            <person name="Aoki S."/>
            <person name="Ashton N."/>
            <person name="Barbazuk W.B."/>
            <person name="Barker E."/>
            <person name="Bennetzen J."/>
            <person name="Bezanilla M."/>
            <person name="Blankenship R."/>
            <person name="Cho S.H."/>
            <person name="Dutcher S."/>
            <person name="Estelle M."/>
            <person name="Fawcett J.A."/>
            <person name="Gundlach H."/>
            <person name="Hanada K."/>
            <person name="Heyl A."/>
            <person name="Hicks K.A."/>
            <person name="Hugh J."/>
            <person name="Lohr M."/>
            <person name="Mayer K."/>
            <person name="Melkozernov A."/>
            <person name="Murata T."/>
            <person name="Nelson D."/>
            <person name="Pils B."/>
            <person name="Prigge M."/>
            <person name="Reiss B."/>
            <person name="Renner T."/>
            <person name="Rombauts S."/>
            <person name="Rushton P."/>
            <person name="Sanderfoot A."/>
            <person name="Schween G."/>
            <person name="Shiu S.-H."/>
            <person name="Stueber K."/>
            <person name="Theodoulou F.L."/>
            <person name="Tu H."/>
            <person name="Van de Peer Y."/>
            <person name="Verrier P.J."/>
            <person name="Waters E."/>
            <person name="Wood A."/>
            <person name="Yang L."/>
            <person name="Cove D."/>
            <person name="Cuming A."/>
            <person name="Hasebe M."/>
            <person name="Lucas S."/>
            <person name="Mishler D.B."/>
            <person name="Reski R."/>
            <person name="Grigoriev I."/>
            <person name="Quatrano R.S."/>
            <person name="Boore J.L."/>
        </authorList>
    </citation>
    <scope>NUCLEOTIDE SEQUENCE [LARGE SCALE GENOMIC DNA]</scope>
    <source>
        <strain evidence="4 5">cv. Gransden 2004</strain>
    </source>
</reference>
<dbReference type="RefSeq" id="XP_024388017.1">
    <property type="nucleotide sequence ID" value="XM_024532249.2"/>
</dbReference>